<reference evidence="3" key="1">
    <citation type="journal article" date="2014" name="Proc. Natl. Acad. Sci. U.S.A.">
        <title>Extensive sampling of basidiomycete genomes demonstrates inadequacy of the white-rot/brown-rot paradigm for wood decay fungi.</title>
        <authorList>
            <person name="Riley R."/>
            <person name="Salamov A.A."/>
            <person name="Brown D.W."/>
            <person name="Nagy L.G."/>
            <person name="Floudas D."/>
            <person name="Held B.W."/>
            <person name="Levasseur A."/>
            <person name="Lombard V."/>
            <person name="Morin E."/>
            <person name="Otillar R."/>
            <person name="Lindquist E.A."/>
            <person name="Sun H."/>
            <person name="LaButti K.M."/>
            <person name="Schmutz J."/>
            <person name="Jabbour D."/>
            <person name="Luo H."/>
            <person name="Baker S.E."/>
            <person name="Pisabarro A.G."/>
            <person name="Walton J.D."/>
            <person name="Blanchette R.A."/>
            <person name="Henrissat B."/>
            <person name="Martin F."/>
            <person name="Cullen D."/>
            <person name="Hibbett D.S."/>
            <person name="Grigoriev I.V."/>
        </authorList>
    </citation>
    <scope>NUCLEOTIDE SEQUENCE [LARGE SCALE GENOMIC DNA]</scope>
    <source>
        <strain evidence="3">CBS 339.88</strain>
    </source>
</reference>
<evidence type="ECO:0000313" key="2">
    <source>
        <dbReference type="EMBL" id="KDR70493.1"/>
    </source>
</evidence>
<protein>
    <submittedName>
        <fullName evidence="2">Uncharacterized protein</fullName>
    </submittedName>
</protein>
<gene>
    <name evidence="2" type="ORF">GALMADRAFT_214558</name>
</gene>
<sequence>MLEADKALSFWPFCVTIASSMAYIVVITLYQSCFRGLTSESSTFPPLIIFTVWGVDSFMVIVSAFCSRLMVLFYPKDLALFCAIPKHLDRLPKYGCQPALPNFFGVICILRMARWLGRWIALLLLPHICVISALMLVRRVVKGIESTTTIPQLSGVVYRPGLAGVEGNIQFINPITTVDMQEGV</sequence>
<keyword evidence="3" id="KW-1185">Reference proteome</keyword>
<dbReference type="AlphaFoldDB" id="A0A067SUS1"/>
<proteinExistence type="predicted"/>
<feature type="transmembrane region" description="Helical" evidence="1">
    <location>
        <begin position="119"/>
        <end position="137"/>
    </location>
</feature>
<keyword evidence="1" id="KW-1133">Transmembrane helix</keyword>
<name>A0A067SUS1_GALM3</name>
<dbReference type="EMBL" id="KL142397">
    <property type="protein sequence ID" value="KDR70493.1"/>
    <property type="molecule type" value="Genomic_DNA"/>
</dbReference>
<evidence type="ECO:0000256" key="1">
    <source>
        <dbReference type="SAM" id="Phobius"/>
    </source>
</evidence>
<keyword evidence="1" id="KW-0812">Transmembrane</keyword>
<feature type="transmembrane region" description="Helical" evidence="1">
    <location>
        <begin position="7"/>
        <end position="30"/>
    </location>
</feature>
<organism evidence="2 3">
    <name type="scientific">Galerina marginata (strain CBS 339.88)</name>
    <dbReference type="NCBI Taxonomy" id="685588"/>
    <lineage>
        <taxon>Eukaryota</taxon>
        <taxon>Fungi</taxon>
        <taxon>Dikarya</taxon>
        <taxon>Basidiomycota</taxon>
        <taxon>Agaricomycotina</taxon>
        <taxon>Agaricomycetes</taxon>
        <taxon>Agaricomycetidae</taxon>
        <taxon>Agaricales</taxon>
        <taxon>Agaricineae</taxon>
        <taxon>Strophariaceae</taxon>
        <taxon>Galerina</taxon>
    </lineage>
</organism>
<evidence type="ECO:0000313" key="3">
    <source>
        <dbReference type="Proteomes" id="UP000027222"/>
    </source>
</evidence>
<dbReference type="OrthoDB" id="3265563at2759"/>
<dbReference type="HOGENOM" id="CLU_1578631_0_0_1"/>
<accession>A0A067SUS1</accession>
<feature type="transmembrane region" description="Helical" evidence="1">
    <location>
        <begin position="50"/>
        <end position="74"/>
    </location>
</feature>
<dbReference type="Proteomes" id="UP000027222">
    <property type="component" value="Unassembled WGS sequence"/>
</dbReference>
<keyword evidence="1" id="KW-0472">Membrane</keyword>